<dbReference type="PANTHER" id="PTHR42847:SF4">
    <property type="entry name" value="ALKANESULFONATE MONOOXYGENASE-RELATED"/>
    <property type="match status" value="1"/>
</dbReference>
<dbReference type="InterPro" id="IPR019921">
    <property type="entry name" value="Lucif-like_OxRdtase_Rv2161c"/>
</dbReference>
<dbReference type="NCBIfam" id="TIGR03619">
    <property type="entry name" value="F420_Rv2161c"/>
    <property type="match status" value="1"/>
</dbReference>
<dbReference type="InterPro" id="IPR011251">
    <property type="entry name" value="Luciferase-like_dom"/>
</dbReference>
<accession>A0ABN1DD90</accession>
<dbReference type="RefSeq" id="WP_009946364.1">
    <property type="nucleotide sequence ID" value="NZ_BAAAGS010000031.1"/>
</dbReference>
<dbReference type="InterPro" id="IPR036661">
    <property type="entry name" value="Luciferase-like_sf"/>
</dbReference>
<keyword evidence="4" id="KW-0503">Monooxygenase</keyword>
<dbReference type="SUPFAM" id="SSF51679">
    <property type="entry name" value="Bacterial luciferase-like"/>
    <property type="match status" value="1"/>
</dbReference>
<keyword evidence="2" id="KW-0288">FMN</keyword>
<gene>
    <name evidence="6" type="ORF">GCM10009533_44110</name>
</gene>
<evidence type="ECO:0000313" key="7">
    <source>
        <dbReference type="Proteomes" id="UP001500729"/>
    </source>
</evidence>
<dbReference type="Proteomes" id="UP001500729">
    <property type="component" value="Unassembled WGS sequence"/>
</dbReference>
<keyword evidence="1" id="KW-0285">Flavoprotein</keyword>
<keyword evidence="7" id="KW-1185">Reference proteome</keyword>
<organism evidence="6 7">
    <name type="scientific">Saccharopolyspora erythraea</name>
    <name type="common">Streptomyces erythraeus</name>
    <dbReference type="NCBI Taxonomy" id="1836"/>
    <lineage>
        <taxon>Bacteria</taxon>
        <taxon>Bacillati</taxon>
        <taxon>Actinomycetota</taxon>
        <taxon>Actinomycetes</taxon>
        <taxon>Pseudonocardiales</taxon>
        <taxon>Pseudonocardiaceae</taxon>
        <taxon>Saccharopolyspora</taxon>
    </lineage>
</organism>
<evidence type="ECO:0000256" key="1">
    <source>
        <dbReference type="ARBA" id="ARBA00022630"/>
    </source>
</evidence>
<dbReference type="InterPro" id="IPR050172">
    <property type="entry name" value="SsuD_RutA_monooxygenase"/>
</dbReference>
<evidence type="ECO:0000256" key="2">
    <source>
        <dbReference type="ARBA" id="ARBA00022643"/>
    </source>
</evidence>
<evidence type="ECO:0000256" key="4">
    <source>
        <dbReference type="ARBA" id="ARBA00023033"/>
    </source>
</evidence>
<proteinExistence type="predicted"/>
<protein>
    <submittedName>
        <fullName evidence="6">TIGR03619 family F420-dependent LLM class oxidoreductase</fullName>
    </submittedName>
</protein>
<evidence type="ECO:0000256" key="3">
    <source>
        <dbReference type="ARBA" id="ARBA00023002"/>
    </source>
</evidence>
<evidence type="ECO:0000259" key="5">
    <source>
        <dbReference type="Pfam" id="PF00296"/>
    </source>
</evidence>
<comment type="caution">
    <text evidence="6">The sequence shown here is derived from an EMBL/GenBank/DDBJ whole genome shotgun (WGS) entry which is preliminary data.</text>
</comment>
<reference evidence="6 7" key="1">
    <citation type="journal article" date="2019" name="Int. J. Syst. Evol. Microbiol.">
        <title>The Global Catalogue of Microorganisms (GCM) 10K type strain sequencing project: providing services to taxonomists for standard genome sequencing and annotation.</title>
        <authorList>
            <consortium name="The Broad Institute Genomics Platform"/>
            <consortium name="The Broad Institute Genome Sequencing Center for Infectious Disease"/>
            <person name="Wu L."/>
            <person name="Ma J."/>
        </authorList>
    </citation>
    <scope>NUCLEOTIDE SEQUENCE [LARGE SCALE GENOMIC DNA]</scope>
    <source>
        <strain evidence="6 7">JCM 10303</strain>
    </source>
</reference>
<dbReference type="Pfam" id="PF00296">
    <property type="entry name" value="Bac_luciferase"/>
    <property type="match status" value="1"/>
</dbReference>
<name>A0ABN1DD90_SACER</name>
<dbReference type="PANTHER" id="PTHR42847">
    <property type="entry name" value="ALKANESULFONATE MONOOXYGENASE"/>
    <property type="match status" value="1"/>
</dbReference>
<keyword evidence="3" id="KW-0560">Oxidoreductase</keyword>
<evidence type="ECO:0000313" key="6">
    <source>
        <dbReference type="EMBL" id="GAA0540198.1"/>
    </source>
</evidence>
<sequence length="298" mass="32269">MRIGFSLPQLGTLAHQAADIASFAREAEALGAGSLWVGDRLLAPVEPTVGYPPGADTIPDEFHRILDPFAMLTVAATATENVLLGSNVLNAPWYPPALLARSLTTIDVVSRGRLVPGFGVGWSPEEFQAAGIPMKERGARMDECLEALKQLWTADVAEYGGRHWQVPPTHAYLKPVQRPHPPIYIGGFAPASMRRVAQRGDGWLPILPVPGDVDPAMAITAPMSQIRQLAEEEGRDPGAIDLILRVYPDQTATIDQVVTAIGRAVEEAGVEHLLVDLMFLAKSIDHTLEMADTILRRV</sequence>
<dbReference type="EMBL" id="BAAAGS010000031">
    <property type="protein sequence ID" value="GAA0540198.1"/>
    <property type="molecule type" value="Genomic_DNA"/>
</dbReference>
<feature type="domain" description="Luciferase-like" evidence="5">
    <location>
        <begin position="15"/>
        <end position="258"/>
    </location>
</feature>
<dbReference type="Gene3D" id="3.20.20.30">
    <property type="entry name" value="Luciferase-like domain"/>
    <property type="match status" value="1"/>
</dbReference>